<organism evidence="2 3">
    <name type="scientific">Aquipluma nitroreducens</name>
    <dbReference type="NCBI Taxonomy" id="2010828"/>
    <lineage>
        <taxon>Bacteria</taxon>
        <taxon>Pseudomonadati</taxon>
        <taxon>Bacteroidota</taxon>
        <taxon>Bacteroidia</taxon>
        <taxon>Marinilabiliales</taxon>
        <taxon>Prolixibacteraceae</taxon>
        <taxon>Aquipluma</taxon>
    </lineage>
</organism>
<protein>
    <submittedName>
        <fullName evidence="2">Myo-inositol 2-dehydrogenase</fullName>
    </submittedName>
</protein>
<dbReference type="PROSITE" id="PS51318">
    <property type="entry name" value="TAT"/>
    <property type="match status" value="1"/>
</dbReference>
<evidence type="ECO:0000313" key="2">
    <source>
        <dbReference type="EMBL" id="BBE20259.1"/>
    </source>
</evidence>
<dbReference type="InterPro" id="IPR006311">
    <property type="entry name" value="TAT_signal"/>
</dbReference>
<dbReference type="KEGG" id="anf:AQPE_4450"/>
<dbReference type="InterPro" id="IPR050463">
    <property type="entry name" value="Gfo/Idh/MocA_oxidrdct_glycsds"/>
</dbReference>
<dbReference type="EMBL" id="AP018694">
    <property type="protein sequence ID" value="BBE20259.1"/>
    <property type="molecule type" value="Genomic_DNA"/>
</dbReference>
<proteinExistence type="predicted"/>
<dbReference type="InterPro" id="IPR036291">
    <property type="entry name" value="NAD(P)-bd_dom_sf"/>
</dbReference>
<feature type="domain" description="Gfo/Idh/MocA-like oxidoreductase N-terminal" evidence="1">
    <location>
        <begin position="48"/>
        <end position="172"/>
    </location>
</feature>
<evidence type="ECO:0000313" key="3">
    <source>
        <dbReference type="Proteomes" id="UP001193389"/>
    </source>
</evidence>
<keyword evidence="3" id="KW-1185">Reference proteome</keyword>
<dbReference type="GO" id="GO:0000166">
    <property type="term" value="F:nucleotide binding"/>
    <property type="evidence" value="ECO:0007669"/>
    <property type="project" value="InterPro"/>
</dbReference>
<evidence type="ECO:0000259" key="1">
    <source>
        <dbReference type="Pfam" id="PF01408"/>
    </source>
</evidence>
<gene>
    <name evidence="2" type="ORF">AQPE_4450</name>
</gene>
<accession>A0A5K7SFL1</accession>
<dbReference type="PANTHER" id="PTHR43818:SF5">
    <property type="entry name" value="OXIDOREDUCTASE FAMILY PROTEIN"/>
    <property type="match status" value="1"/>
</dbReference>
<dbReference type="SUPFAM" id="SSF51735">
    <property type="entry name" value="NAD(P)-binding Rossmann-fold domains"/>
    <property type="match status" value="1"/>
</dbReference>
<dbReference type="InterPro" id="IPR019546">
    <property type="entry name" value="TAT_signal_bac_arc"/>
</dbReference>
<dbReference type="Pfam" id="PF01408">
    <property type="entry name" value="GFO_IDH_MocA"/>
    <property type="match status" value="1"/>
</dbReference>
<dbReference type="PANTHER" id="PTHR43818">
    <property type="entry name" value="BCDNA.GH03377"/>
    <property type="match status" value="1"/>
</dbReference>
<name>A0A5K7SFL1_9BACT</name>
<dbReference type="NCBIfam" id="TIGR01409">
    <property type="entry name" value="TAT_signal_seq"/>
    <property type="match status" value="1"/>
</dbReference>
<sequence>MFMTKISVTRRDFIGKTAAGIVGVAVSSNASSMSAVSYSRIIGSNDRINIGFLGCGDRSSDHQSMVKTSSKEKNLAVVAVCDIWKNNKEKAAANCKKLFGTDVQQFKYSEDMLKMPELDAVMIGTGDFQHAKLLAEVVEAGKDCYCEKPMAIDVEDAKLARNAVLASSQVVQLGSQWVSDPIQLKVRDIIRSGRLGQITKIDQVWNDNEPRWHVPNDPDVAAIREEDTDWKRWLLGKPYVPFDPWKYFEFRIFRDYSGGITSQWVSHGAGLVHFYTDTAIPDSMVANGGIFGWPDIRQNPDTFQALATYDDAKFLYSYSTNFASRFGDYSCIHGKEGTLFAHGGEGSSCWFFISEHQNLPGGFDFYEGMKEMIKRGKAEIVSTEEYGMKPGPVNTNDNMPYHLNNWINCMRNRDVVPNGNIHTGFWHSIASIMATQAYREGKKLYWDRTKEEILDHPVII</sequence>
<reference evidence="2" key="1">
    <citation type="journal article" date="2020" name="Int. J. Syst. Evol. Microbiol.">
        <title>Aquipluma nitroreducens gen. nov. sp. nov., a novel facultatively anaerobic bacterium isolated from a freshwater lake.</title>
        <authorList>
            <person name="Watanabe M."/>
            <person name="Kojima H."/>
            <person name="Fukui M."/>
        </authorList>
    </citation>
    <scope>NUCLEOTIDE SEQUENCE</scope>
    <source>
        <strain evidence="2">MeG22</strain>
    </source>
</reference>
<dbReference type="SUPFAM" id="SSF55347">
    <property type="entry name" value="Glyceraldehyde-3-phosphate dehydrogenase-like, C-terminal domain"/>
    <property type="match status" value="1"/>
</dbReference>
<dbReference type="AlphaFoldDB" id="A0A5K7SFL1"/>
<dbReference type="Gene3D" id="3.30.360.10">
    <property type="entry name" value="Dihydrodipicolinate Reductase, domain 2"/>
    <property type="match status" value="1"/>
</dbReference>
<dbReference type="Proteomes" id="UP001193389">
    <property type="component" value="Chromosome"/>
</dbReference>
<dbReference type="Gene3D" id="3.40.50.720">
    <property type="entry name" value="NAD(P)-binding Rossmann-like Domain"/>
    <property type="match status" value="1"/>
</dbReference>
<dbReference type="InterPro" id="IPR000683">
    <property type="entry name" value="Gfo/Idh/MocA-like_OxRdtase_N"/>
</dbReference>